<dbReference type="RefSeq" id="WP_208848462.1">
    <property type="nucleotide sequence ID" value="NZ_JAGGDJ010000011.1"/>
</dbReference>
<reference evidence="2 3" key="1">
    <citation type="submission" date="2021-03" db="EMBL/GenBank/DDBJ databases">
        <title>Paenibacillus artemisicola MWE-103 whole genome sequence.</title>
        <authorList>
            <person name="Ham Y.J."/>
        </authorList>
    </citation>
    <scope>NUCLEOTIDE SEQUENCE [LARGE SCALE GENOMIC DNA]</scope>
    <source>
        <strain evidence="2 3">MWE-103</strain>
    </source>
</reference>
<comment type="caution">
    <text evidence="2">The sequence shown here is derived from an EMBL/GenBank/DDBJ whole genome shotgun (WGS) entry which is preliminary data.</text>
</comment>
<sequence>MLNAMRMNAFSSILLALLAFALLIPGSASAASVSISKTAETALTKHIAAAPAATKDKLNAQYLALQSYQRQETSLDERYKSLHASNGQLLDAANKRIKAIDAEKLARLANEANAAREKYKPLFDLYTSLNKRIADARKLKLKELTAVLSRQAETVKVAVQLARAEIRMRDDALKAAKASTAKTVKALKTKLAAIDPLRDQTKVAQSAVSGMKKNIPGVVKTMNACVKSGSFAGTLEALNALVSSSKGIADQKSRIVGYENGITAVINGVNAQIPAK</sequence>
<feature type="signal peptide" evidence="1">
    <location>
        <begin position="1"/>
        <end position="30"/>
    </location>
</feature>
<gene>
    <name evidence="2" type="ORF">I8J29_15545</name>
</gene>
<dbReference type="EMBL" id="JAGGDJ010000011">
    <property type="protein sequence ID" value="MBO7745624.1"/>
    <property type="molecule type" value="Genomic_DNA"/>
</dbReference>
<protein>
    <recommendedName>
        <fullName evidence="4">Colicin import membrane protein</fullName>
    </recommendedName>
</protein>
<proteinExistence type="predicted"/>
<feature type="chain" id="PRO_5046738638" description="Colicin import membrane protein" evidence="1">
    <location>
        <begin position="31"/>
        <end position="276"/>
    </location>
</feature>
<evidence type="ECO:0000313" key="3">
    <source>
        <dbReference type="Proteomes" id="UP000670947"/>
    </source>
</evidence>
<evidence type="ECO:0000256" key="1">
    <source>
        <dbReference type="SAM" id="SignalP"/>
    </source>
</evidence>
<name>A0ABS3WBD8_9BACL</name>
<evidence type="ECO:0000313" key="2">
    <source>
        <dbReference type="EMBL" id="MBO7745624.1"/>
    </source>
</evidence>
<dbReference type="Proteomes" id="UP000670947">
    <property type="component" value="Unassembled WGS sequence"/>
</dbReference>
<keyword evidence="1" id="KW-0732">Signal</keyword>
<accession>A0ABS3WBD8</accession>
<keyword evidence="3" id="KW-1185">Reference proteome</keyword>
<organism evidence="2 3">
    <name type="scientific">Paenibacillus artemisiicola</name>
    <dbReference type="NCBI Taxonomy" id="1172618"/>
    <lineage>
        <taxon>Bacteria</taxon>
        <taxon>Bacillati</taxon>
        <taxon>Bacillota</taxon>
        <taxon>Bacilli</taxon>
        <taxon>Bacillales</taxon>
        <taxon>Paenibacillaceae</taxon>
        <taxon>Paenibacillus</taxon>
    </lineage>
</organism>
<evidence type="ECO:0008006" key="4">
    <source>
        <dbReference type="Google" id="ProtNLM"/>
    </source>
</evidence>